<dbReference type="GO" id="GO:0003700">
    <property type="term" value="F:DNA-binding transcription factor activity"/>
    <property type="evidence" value="ECO:0007669"/>
    <property type="project" value="TreeGrafter"/>
</dbReference>
<dbReference type="SUPFAM" id="SSF53822">
    <property type="entry name" value="Periplasmic binding protein-like I"/>
    <property type="match status" value="1"/>
</dbReference>
<gene>
    <name evidence="6" type="ORF">J2X12_001450</name>
</gene>
<sequence>MVKRKATALDVARRAGVSRSAVSLVLNGRATGNVTAERQERVLRAAAELDYTPNSVALSLRNQQTSTIGIITDDIVTSPFAGRLISGASRMALARGYMVLVVDTEHDRARESAAAQQLVHRQVDGIMYATGSLREITAPPAMLTLPAILANCTDDASQLQSVIPAEVEGGRAAAQLLLDLGHRRITLLTGTLSSPAAPQREQGYREAMEEAGMGREQQHVHATGWDIDEGYRAASSVLGGRDRPTAIICSNDRVATGVLLYAAAAGLRVPQDLSVVGYDDQQNLAANLVPALTTVALPHAEIGALAMSTLLDAVEGKTTAREDSEEGTVHVPCRIIPRASTAAVPAG</sequence>
<keyword evidence="4" id="KW-0804">Transcription</keyword>
<accession>A0AAW8N9H1</accession>
<comment type="caution">
    <text evidence="6">The sequence shown here is derived from an EMBL/GenBank/DDBJ whole genome shotgun (WGS) entry which is preliminary data.</text>
</comment>
<evidence type="ECO:0000256" key="3">
    <source>
        <dbReference type="ARBA" id="ARBA00023125"/>
    </source>
</evidence>
<dbReference type="Proteomes" id="UP001262032">
    <property type="component" value="Unassembled WGS sequence"/>
</dbReference>
<dbReference type="RefSeq" id="WP_310110451.1">
    <property type="nucleotide sequence ID" value="NZ_JAVDTN010000004.1"/>
</dbReference>
<dbReference type="InterPro" id="IPR000843">
    <property type="entry name" value="HTH_LacI"/>
</dbReference>
<keyword evidence="3" id="KW-0238">DNA-binding</keyword>
<evidence type="ECO:0000256" key="2">
    <source>
        <dbReference type="ARBA" id="ARBA00023015"/>
    </source>
</evidence>
<protein>
    <submittedName>
        <fullName evidence="6">LacI family transcriptional regulator</fullName>
    </submittedName>
</protein>
<keyword evidence="1" id="KW-0678">Repressor</keyword>
<dbReference type="SMART" id="SM00354">
    <property type="entry name" value="HTH_LACI"/>
    <property type="match status" value="1"/>
</dbReference>
<evidence type="ECO:0000256" key="4">
    <source>
        <dbReference type="ARBA" id="ARBA00023163"/>
    </source>
</evidence>
<dbReference type="CDD" id="cd01392">
    <property type="entry name" value="HTH_LacI"/>
    <property type="match status" value="1"/>
</dbReference>
<reference evidence="6" key="1">
    <citation type="submission" date="2023-07" db="EMBL/GenBank/DDBJ databases">
        <title>Sorghum-associated microbial communities from plants grown in Nebraska, USA.</title>
        <authorList>
            <person name="Schachtman D."/>
        </authorList>
    </citation>
    <scope>NUCLEOTIDE SEQUENCE</scope>
    <source>
        <strain evidence="6">BE261</strain>
    </source>
</reference>
<evidence type="ECO:0000313" key="6">
    <source>
        <dbReference type="EMBL" id="MDR7163436.1"/>
    </source>
</evidence>
<evidence type="ECO:0000313" key="7">
    <source>
        <dbReference type="Proteomes" id="UP001262032"/>
    </source>
</evidence>
<dbReference type="InterPro" id="IPR028082">
    <property type="entry name" value="Peripla_BP_I"/>
</dbReference>
<dbReference type="Gene3D" id="3.40.50.2300">
    <property type="match status" value="2"/>
</dbReference>
<dbReference type="PROSITE" id="PS50932">
    <property type="entry name" value="HTH_LACI_2"/>
    <property type="match status" value="1"/>
</dbReference>
<dbReference type="EMBL" id="JAVDWN010000004">
    <property type="protein sequence ID" value="MDR7163436.1"/>
    <property type="molecule type" value="Genomic_DNA"/>
</dbReference>
<dbReference type="PANTHER" id="PTHR30146">
    <property type="entry name" value="LACI-RELATED TRANSCRIPTIONAL REPRESSOR"/>
    <property type="match status" value="1"/>
</dbReference>
<dbReference type="SUPFAM" id="SSF47413">
    <property type="entry name" value="lambda repressor-like DNA-binding domains"/>
    <property type="match status" value="1"/>
</dbReference>
<dbReference type="Pfam" id="PF00356">
    <property type="entry name" value="LacI"/>
    <property type="match status" value="1"/>
</dbReference>
<feature type="domain" description="HTH lacI-type" evidence="5">
    <location>
        <begin position="6"/>
        <end position="62"/>
    </location>
</feature>
<dbReference type="GO" id="GO:0000976">
    <property type="term" value="F:transcription cis-regulatory region binding"/>
    <property type="evidence" value="ECO:0007669"/>
    <property type="project" value="TreeGrafter"/>
</dbReference>
<dbReference type="GeneID" id="97421832"/>
<organism evidence="6 7">
    <name type="scientific">Pseudarthrobacter oxydans</name>
    <name type="common">Arthrobacter oxydans</name>
    <dbReference type="NCBI Taxonomy" id="1671"/>
    <lineage>
        <taxon>Bacteria</taxon>
        <taxon>Bacillati</taxon>
        <taxon>Actinomycetota</taxon>
        <taxon>Actinomycetes</taxon>
        <taxon>Micrococcales</taxon>
        <taxon>Micrococcaceae</taxon>
        <taxon>Pseudarthrobacter</taxon>
    </lineage>
</organism>
<name>A0AAW8N9H1_PSEOX</name>
<dbReference type="PANTHER" id="PTHR30146:SF148">
    <property type="entry name" value="HTH-TYPE TRANSCRIPTIONAL REPRESSOR PURR-RELATED"/>
    <property type="match status" value="1"/>
</dbReference>
<evidence type="ECO:0000259" key="5">
    <source>
        <dbReference type="PROSITE" id="PS50932"/>
    </source>
</evidence>
<dbReference type="Pfam" id="PF13377">
    <property type="entry name" value="Peripla_BP_3"/>
    <property type="match status" value="1"/>
</dbReference>
<dbReference type="InterPro" id="IPR046335">
    <property type="entry name" value="LacI/GalR-like_sensor"/>
</dbReference>
<dbReference type="InterPro" id="IPR010982">
    <property type="entry name" value="Lambda_DNA-bd_dom_sf"/>
</dbReference>
<keyword evidence="2" id="KW-0805">Transcription regulation</keyword>
<dbReference type="CDD" id="cd06288">
    <property type="entry name" value="PBP1_sucrose_transcription_regulator"/>
    <property type="match status" value="1"/>
</dbReference>
<evidence type="ECO:0000256" key="1">
    <source>
        <dbReference type="ARBA" id="ARBA00022491"/>
    </source>
</evidence>
<dbReference type="Gene3D" id="1.10.260.40">
    <property type="entry name" value="lambda repressor-like DNA-binding domains"/>
    <property type="match status" value="1"/>
</dbReference>
<proteinExistence type="predicted"/>
<dbReference type="AlphaFoldDB" id="A0AAW8N9H1"/>